<reference evidence="1 3" key="1">
    <citation type="journal article" date="2014" name="Genome Announc.">
        <title>Draft Genome Sequence of Streptomyces roseochromogenes subsp. oscitans DS 12.976, Producer of the Aminocoumarin Antibiotic Clorobiocin.</title>
        <authorList>
            <person name="Ruckert C."/>
            <person name="Kalinowski J."/>
            <person name="Heide L."/>
            <person name="Apel A.K."/>
        </authorList>
    </citation>
    <scope>NUCLEOTIDE SEQUENCE [LARGE SCALE GENOMIC DNA]</scope>
    <source>
        <strain evidence="1 3">DS 12.976</strain>
    </source>
</reference>
<dbReference type="AlphaFoldDB" id="V6JXS4"/>
<keyword evidence="3" id="KW-1185">Reference proteome</keyword>
<dbReference type="EMBL" id="AWQX01000261">
    <property type="protein sequence ID" value="EST24700.1"/>
    <property type="molecule type" value="Genomic_DNA"/>
</dbReference>
<evidence type="ECO:0000313" key="3">
    <source>
        <dbReference type="Proteomes" id="UP000017984"/>
    </source>
</evidence>
<organism evidence="1 3">
    <name type="scientific">Streptomyces roseochromogenus subsp. oscitans DS 12.976</name>
    <dbReference type="NCBI Taxonomy" id="1352936"/>
    <lineage>
        <taxon>Bacteria</taxon>
        <taxon>Bacillati</taxon>
        <taxon>Actinomycetota</taxon>
        <taxon>Actinomycetes</taxon>
        <taxon>Kitasatosporales</taxon>
        <taxon>Streptomycetaceae</taxon>
        <taxon>Streptomyces</taxon>
    </lineage>
</organism>
<dbReference type="Proteomes" id="UP000017984">
    <property type="component" value="Chromosome"/>
</dbReference>
<dbReference type="PATRIC" id="fig|1352936.5.peg.6131"/>
<protein>
    <recommendedName>
        <fullName evidence="4">Protein phosphatase</fullName>
    </recommendedName>
</protein>
<sequence length="365" mass="39373">MIKPEEIPEFTGDLEQLERDYGALKKDAGLIRSTGADVHAQFQGLRAFYHAPEAEQLFGSTKPVAARADTFASHLETVSSALSGYAAEVRPLVAKLKELKAEATSFVDSVRGDDDWEYDEDKVRKNNRIRDDVTAAVAAFWAAERTCHNKITAIWHGTQMIAGDGSNKSNMYGYDASDLKGAKGLPWGDPVEQKHHWYDFGHWAKSFLWDGICVDGIWGTIKGLGTLVGVDGWDAMKQAWKGLAQLATGLAFMDNPLLAAVFWATPDKYMPSWLRESRNTMKQTGKALLAWDEWGKNPARAAGGVTFNVLTTVFTGGEGAAVAGAGKAGAVAKAISVAGKVGRVIDPMTYVMKGAGAGLSKIGDI</sequence>
<accession>V6JXS4</accession>
<gene>
    <name evidence="2" type="ORF">M878_29385</name>
    <name evidence="1" type="ORF">M878_30070</name>
</gene>
<evidence type="ECO:0000313" key="2">
    <source>
        <dbReference type="EMBL" id="EST25226.1"/>
    </source>
</evidence>
<evidence type="ECO:0008006" key="4">
    <source>
        <dbReference type="Google" id="ProtNLM"/>
    </source>
</evidence>
<proteinExistence type="predicted"/>
<dbReference type="EMBL" id="AWQX01000251">
    <property type="protein sequence ID" value="EST25226.1"/>
    <property type="molecule type" value="Genomic_DNA"/>
</dbReference>
<evidence type="ECO:0000313" key="1">
    <source>
        <dbReference type="EMBL" id="EST24700.1"/>
    </source>
</evidence>
<name>V6JXS4_STRRC</name>
<comment type="caution">
    <text evidence="1">The sequence shown here is derived from an EMBL/GenBank/DDBJ whole genome shotgun (WGS) entry which is preliminary data.</text>
</comment>
<dbReference type="HOGENOM" id="CLU_040420_0_0_11"/>
<dbReference type="STRING" id="1352936.M878_29385"/>
<feature type="non-terminal residue" evidence="1">
    <location>
        <position position="365"/>
    </location>
</feature>